<sequence length="498" mass="57124">MYYHLYKPLRNRLRRYALRPCLHQLWFIFQHIRNGKDCPYPMRSLRGRVQPWEISLLVRELVLNAGDHGRTFRQYDDFADAINGVKALGEKIHKQVITPQTVMDEASAIAHQQAPWFEHSAHVGLLRYWRLLRTPDVARILERMLGVDVRKVFQIGMVGGGELMGLPYVDTRRNFADIRIAPEEVARFYAPIITTVDGLRERLQSAQRYDRNWAYTWNALEATPLIQLDSAFPHRFTAPVPELQLRAFAQGVYYALVNDAEFGNAFGKAFETYVGDALHEIFPGPMYRVQAETPYQVGRNQKHGADWIVSDRTGHLFFECKTKRVRLEAKMAGDVAAVEGQLDAMAKFVVQLYKNIRDAEGGLTAWRPDRLPIYPVVLTLEDWHLFAPWMVAKLNALIVAGLQKAAIPEAVLQEMPYTITSVDDFFGGALVASATGIESFFRPKTQPAYATWMLRPYANQFYPELVRQTHKLLFWDDLKDILPYAELFGVPATDEDTM</sequence>
<dbReference type="EMBL" id="CAJZAG010000012">
    <property type="protein sequence ID" value="CAG9184120.1"/>
    <property type="molecule type" value="Genomic_DNA"/>
</dbReference>
<keyword evidence="3" id="KW-1185">Reference proteome</keyword>
<evidence type="ECO:0000313" key="2">
    <source>
        <dbReference type="EMBL" id="CAG9184120.1"/>
    </source>
</evidence>
<comment type="caution">
    <text evidence="2">The sequence shown here is derived from an EMBL/GenBank/DDBJ whole genome shotgun (WGS) entry which is preliminary data.</text>
</comment>
<accession>A0ABN7ZIM1</accession>
<proteinExistence type="predicted"/>
<gene>
    <name evidence="2" type="ORF">LMG32289_05516</name>
</gene>
<evidence type="ECO:0000259" key="1">
    <source>
        <dbReference type="PROSITE" id="PS50206"/>
    </source>
</evidence>
<evidence type="ECO:0000313" key="3">
    <source>
        <dbReference type="Proteomes" id="UP000706525"/>
    </source>
</evidence>
<dbReference type="RefSeq" id="WP_223994156.1">
    <property type="nucleotide sequence ID" value="NZ_CAJZAG010000012.1"/>
</dbReference>
<name>A0ABN7ZIM1_9BURK</name>
<protein>
    <recommendedName>
        <fullName evidence="1">Rhodanese domain-containing protein</fullName>
    </recommendedName>
</protein>
<dbReference type="PROSITE" id="PS50206">
    <property type="entry name" value="RHODANESE_3"/>
    <property type="match status" value="1"/>
</dbReference>
<reference evidence="2 3" key="1">
    <citation type="submission" date="2021-08" db="EMBL/GenBank/DDBJ databases">
        <authorList>
            <person name="Peeters C."/>
        </authorList>
    </citation>
    <scope>NUCLEOTIDE SEQUENCE [LARGE SCALE GENOMIC DNA]</scope>
    <source>
        <strain evidence="2 3">LMG 32289</strain>
    </source>
</reference>
<organism evidence="2 3">
    <name type="scientific">Cupriavidus pampae</name>
    <dbReference type="NCBI Taxonomy" id="659251"/>
    <lineage>
        <taxon>Bacteria</taxon>
        <taxon>Pseudomonadati</taxon>
        <taxon>Pseudomonadota</taxon>
        <taxon>Betaproteobacteria</taxon>
        <taxon>Burkholderiales</taxon>
        <taxon>Burkholderiaceae</taxon>
        <taxon>Cupriavidus</taxon>
    </lineage>
</organism>
<dbReference type="InterPro" id="IPR001763">
    <property type="entry name" value="Rhodanese-like_dom"/>
</dbReference>
<feature type="domain" description="Rhodanese" evidence="1">
    <location>
        <begin position="344"/>
        <end position="375"/>
    </location>
</feature>
<dbReference type="Proteomes" id="UP000706525">
    <property type="component" value="Unassembled WGS sequence"/>
</dbReference>